<feature type="region of interest" description="Disordered" evidence="1">
    <location>
        <begin position="41"/>
        <end position="105"/>
    </location>
</feature>
<dbReference type="EMBL" id="AM746676">
    <property type="protein sequence ID" value="CAN97411.1"/>
    <property type="molecule type" value="Genomic_DNA"/>
</dbReference>
<evidence type="ECO:0000256" key="1">
    <source>
        <dbReference type="SAM" id="MobiDB-lite"/>
    </source>
</evidence>
<evidence type="ECO:0000313" key="2">
    <source>
        <dbReference type="EMBL" id="CAN97411.1"/>
    </source>
</evidence>
<accession>A9ESR4</accession>
<name>A9ESR4_SORC5</name>
<feature type="compositionally biased region" description="Low complexity" evidence="1">
    <location>
        <begin position="58"/>
        <end position="82"/>
    </location>
</feature>
<organism evidence="2 3">
    <name type="scientific">Sorangium cellulosum (strain So ce56)</name>
    <name type="common">Polyangium cellulosum (strain So ce56)</name>
    <dbReference type="NCBI Taxonomy" id="448385"/>
    <lineage>
        <taxon>Bacteria</taxon>
        <taxon>Pseudomonadati</taxon>
        <taxon>Myxococcota</taxon>
        <taxon>Polyangia</taxon>
        <taxon>Polyangiales</taxon>
        <taxon>Polyangiaceae</taxon>
        <taxon>Sorangium</taxon>
    </lineage>
</organism>
<dbReference type="KEGG" id="scl:sce7242"/>
<dbReference type="HOGENOM" id="CLU_1561882_0_0_7"/>
<proteinExistence type="predicted"/>
<reference evidence="2 3" key="1">
    <citation type="journal article" date="2007" name="Nat. Biotechnol.">
        <title>Complete genome sequence of the myxobacterium Sorangium cellulosum.</title>
        <authorList>
            <person name="Schneiker S."/>
            <person name="Perlova O."/>
            <person name="Kaiser O."/>
            <person name="Gerth K."/>
            <person name="Alici A."/>
            <person name="Altmeyer M.O."/>
            <person name="Bartels D."/>
            <person name="Bekel T."/>
            <person name="Beyer S."/>
            <person name="Bode E."/>
            <person name="Bode H.B."/>
            <person name="Bolten C.J."/>
            <person name="Choudhuri J.V."/>
            <person name="Doss S."/>
            <person name="Elnakady Y.A."/>
            <person name="Frank B."/>
            <person name="Gaigalat L."/>
            <person name="Goesmann A."/>
            <person name="Groeger C."/>
            <person name="Gross F."/>
            <person name="Jelsbak L."/>
            <person name="Jelsbak L."/>
            <person name="Kalinowski J."/>
            <person name="Kegler C."/>
            <person name="Knauber T."/>
            <person name="Konietzny S."/>
            <person name="Kopp M."/>
            <person name="Krause L."/>
            <person name="Krug D."/>
            <person name="Linke B."/>
            <person name="Mahmud T."/>
            <person name="Martinez-Arias R."/>
            <person name="McHardy A.C."/>
            <person name="Merai M."/>
            <person name="Meyer F."/>
            <person name="Mormann S."/>
            <person name="Munoz-Dorado J."/>
            <person name="Perez J."/>
            <person name="Pradella S."/>
            <person name="Rachid S."/>
            <person name="Raddatz G."/>
            <person name="Rosenau F."/>
            <person name="Rueckert C."/>
            <person name="Sasse F."/>
            <person name="Scharfe M."/>
            <person name="Schuster S.C."/>
            <person name="Suen G."/>
            <person name="Treuner-Lange A."/>
            <person name="Velicer G.J."/>
            <person name="Vorholter F.-J."/>
            <person name="Weissman K.J."/>
            <person name="Welch R.D."/>
            <person name="Wenzel S.C."/>
            <person name="Whitworth D.E."/>
            <person name="Wilhelm S."/>
            <person name="Wittmann C."/>
            <person name="Bloecker H."/>
            <person name="Puehler A."/>
            <person name="Mueller R."/>
        </authorList>
    </citation>
    <scope>NUCLEOTIDE SEQUENCE [LARGE SCALE GENOMIC DNA]</scope>
    <source>
        <strain evidence="3">So ce56</strain>
    </source>
</reference>
<feature type="compositionally biased region" description="Basic and acidic residues" evidence="1">
    <location>
        <begin position="1"/>
        <end position="15"/>
    </location>
</feature>
<gene>
    <name evidence="2" type="ordered locus">sce7242</name>
</gene>
<sequence length="192" mass="19448">MRADAPSRSVRREDTVSQQHSTRALLPLIILAAAACSGAKPKQAGEDYNFDQAPSDVAAPAETGSSGAEAGSSGSEAGASADSGGGLNPDQKKQMEIALRRGGDKAANCAEVVPNAPTGEGEVKVVFDGQKGRVTDVLVGPPFAGTPAESCVKRAFVGEIVLPFEGDPLEVPYTVKLPSKKSGAGASGTKTP</sequence>
<feature type="region of interest" description="Disordered" evidence="1">
    <location>
        <begin position="1"/>
        <end position="22"/>
    </location>
</feature>
<protein>
    <submittedName>
        <fullName evidence="2">Uncharacterized protein</fullName>
    </submittedName>
</protein>
<dbReference type="BioCyc" id="SCEL448385:SCE_RS37100-MONOMER"/>
<feature type="compositionally biased region" description="Basic and acidic residues" evidence="1">
    <location>
        <begin position="90"/>
        <end position="104"/>
    </location>
</feature>
<dbReference type="AlphaFoldDB" id="A9ESR4"/>
<dbReference type="Proteomes" id="UP000002139">
    <property type="component" value="Chromosome"/>
</dbReference>
<evidence type="ECO:0000313" key="3">
    <source>
        <dbReference type="Proteomes" id="UP000002139"/>
    </source>
</evidence>
<keyword evidence="3" id="KW-1185">Reference proteome</keyword>
<dbReference type="STRING" id="448385.sce7242"/>